<dbReference type="EMBL" id="CP027753">
    <property type="protein sequence ID" value="AZE50926.1"/>
    <property type="molecule type" value="Genomic_DNA"/>
</dbReference>
<feature type="compositionally biased region" description="Polar residues" evidence="1">
    <location>
        <begin position="26"/>
        <end position="45"/>
    </location>
</feature>
<protein>
    <submittedName>
        <fullName evidence="2">Uncharacterized protein</fullName>
    </submittedName>
</protein>
<evidence type="ECO:0000256" key="1">
    <source>
        <dbReference type="SAM" id="MobiDB-lite"/>
    </source>
</evidence>
<name>A0A3G7TXI8_9PSED</name>
<evidence type="ECO:0000313" key="3">
    <source>
        <dbReference type="Proteomes" id="UP000268048"/>
    </source>
</evidence>
<accession>A0A3G7TXI8</accession>
<dbReference type="Proteomes" id="UP000268048">
    <property type="component" value="Chromosome"/>
</dbReference>
<evidence type="ECO:0000313" key="2">
    <source>
        <dbReference type="EMBL" id="AZE50926.1"/>
    </source>
</evidence>
<dbReference type="AlphaFoldDB" id="A0A3G7TXI8"/>
<reference evidence="2 3" key="1">
    <citation type="submission" date="2018-03" db="EMBL/GenBank/DDBJ databases">
        <title>Diversity of phytobeneficial traits revealed by whole-genome analysis of worldwide-isolated phenazine-producing Pseudomonas spp.</title>
        <authorList>
            <person name="Biessy A."/>
            <person name="Novinscak A."/>
            <person name="Blom J."/>
            <person name="Leger G."/>
            <person name="Thomashow L.S."/>
            <person name="Cazorla F.M."/>
            <person name="Josic D."/>
            <person name="Filion M."/>
        </authorList>
    </citation>
    <scope>NUCLEOTIDE SEQUENCE [LARGE SCALE GENOMIC DNA]</scope>
    <source>
        <strain evidence="2 3">B25</strain>
    </source>
</reference>
<sequence>MALKAGATAEIGEKCPQGGIWYPVGNPSSTRSFGIGNTMTPTPNGENHWVLKTPTGDD</sequence>
<dbReference type="RefSeq" id="WP_164485205.1">
    <property type="nucleotide sequence ID" value="NZ_CATKQY010000019.1"/>
</dbReference>
<organism evidence="2 3">
    <name type="scientific">Pseudomonas chlororaphis</name>
    <dbReference type="NCBI Taxonomy" id="587753"/>
    <lineage>
        <taxon>Bacteria</taxon>
        <taxon>Pseudomonadati</taxon>
        <taxon>Pseudomonadota</taxon>
        <taxon>Gammaproteobacteria</taxon>
        <taxon>Pseudomonadales</taxon>
        <taxon>Pseudomonadaceae</taxon>
        <taxon>Pseudomonas</taxon>
    </lineage>
</organism>
<proteinExistence type="predicted"/>
<gene>
    <name evidence="2" type="ORF">C4K04_5277</name>
</gene>
<feature type="region of interest" description="Disordered" evidence="1">
    <location>
        <begin position="1"/>
        <end position="58"/>
    </location>
</feature>